<dbReference type="GO" id="GO:0003676">
    <property type="term" value="F:nucleic acid binding"/>
    <property type="evidence" value="ECO:0007669"/>
    <property type="project" value="InterPro"/>
</dbReference>
<name>A0A8X6W040_TRICX</name>
<dbReference type="Gene3D" id="3.30.420.10">
    <property type="entry name" value="Ribonuclease H-like superfamily/Ribonuclease H"/>
    <property type="match status" value="1"/>
</dbReference>
<dbReference type="InterPro" id="IPR036397">
    <property type="entry name" value="RNaseH_sf"/>
</dbReference>
<organism evidence="1 2">
    <name type="scientific">Trichonephila clavipes</name>
    <name type="common">Golden silk orbweaver</name>
    <name type="synonym">Nephila clavipes</name>
    <dbReference type="NCBI Taxonomy" id="2585209"/>
    <lineage>
        <taxon>Eukaryota</taxon>
        <taxon>Metazoa</taxon>
        <taxon>Ecdysozoa</taxon>
        <taxon>Arthropoda</taxon>
        <taxon>Chelicerata</taxon>
        <taxon>Arachnida</taxon>
        <taxon>Araneae</taxon>
        <taxon>Araneomorphae</taxon>
        <taxon>Entelegynae</taxon>
        <taxon>Araneoidea</taxon>
        <taxon>Nephilidae</taxon>
        <taxon>Trichonephila</taxon>
    </lineage>
</organism>
<dbReference type="Proteomes" id="UP000887159">
    <property type="component" value="Unassembled WGS sequence"/>
</dbReference>
<keyword evidence="2" id="KW-1185">Reference proteome</keyword>
<dbReference type="EMBL" id="BMAU01021372">
    <property type="protein sequence ID" value="GFY25730.1"/>
    <property type="molecule type" value="Genomic_DNA"/>
</dbReference>
<evidence type="ECO:0000313" key="1">
    <source>
        <dbReference type="EMBL" id="GFY25730.1"/>
    </source>
</evidence>
<dbReference type="AlphaFoldDB" id="A0A8X6W040"/>
<protein>
    <submittedName>
        <fullName evidence="1">Transposable element Tcb1 transposase</fullName>
    </submittedName>
</protein>
<proteinExistence type="predicted"/>
<accession>A0A8X6W040</accession>
<sequence>MHLDDFLCGRIISRLEWELTHLEVSEELEIAQSVIYKLWQRFQDAGQTGLYACRPVGCVPLTVTHCRLWLTWSREHALWTPQLWTYVMFSDESRFSLLYVRLSYGERQRDIILEQLVRLFRGTMGTEFVFMDDNTRPHHANIVNECLQSEDITRIDWPAFSPDLNPLYSDLCTRDFGCVLGVQQTKQLPHVAKFDLVWQLGV</sequence>
<evidence type="ECO:0000313" key="2">
    <source>
        <dbReference type="Proteomes" id="UP000887159"/>
    </source>
</evidence>
<gene>
    <name evidence="1" type="primary">X975_15129</name>
    <name evidence="1" type="ORF">TNCV_3060611</name>
</gene>
<reference evidence="1" key="1">
    <citation type="submission" date="2020-08" db="EMBL/GenBank/DDBJ databases">
        <title>Multicomponent nature underlies the extraordinary mechanical properties of spider dragline silk.</title>
        <authorList>
            <person name="Kono N."/>
            <person name="Nakamura H."/>
            <person name="Mori M."/>
            <person name="Yoshida Y."/>
            <person name="Ohtoshi R."/>
            <person name="Malay A.D."/>
            <person name="Moran D.A.P."/>
            <person name="Tomita M."/>
            <person name="Numata K."/>
            <person name="Arakawa K."/>
        </authorList>
    </citation>
    <scope>NUCLEOTIDE SEQUENCE</scope>
</reference>
<comment type="caution">
    <text evidence="1">The sequence shown here is derived from an EMBL/GenBank/DDBJ whole genome shotgun (WGS) entry which is preliminary data.</text>
</comment>